<reference evidence="1" key="2">
    <citation type="submission" date="2020-09" db="EMBL/GenBank/DDBJ databases">
        <authorList>
            <person name="Sun Q."/>
            <person name="Zhou Y."/>
        </authorList>
    </citation>
    <scope>NUCLEOTIDE SEQUENCE</scope>
    <source>
        <strain evidence="1">CGMCC 1.15794</strain>
    </source>
</reference>
<sequence length="227" mass="24345">MGAAAVTSASPLPELRLRLPGAWWQIPLHDRETAREAIRGLVRRQLPGDALAPVRIAAERRLLAGLEQPIGGDALALHVALQVIPGTPLPLSAFVVQPERRLSPAIGTAPAATMAVLERALESGAPGELHRFRTAESEVARRVRRERVPAPLGGPVSADALAHAGARPEDVPETVDTLAVEYYLTVPGTKGFLLVVFTAPLGALQDTLVGFFDALIRVAYWHRPETR</sequence>
<gene>
    <name evidence="1" type="ORF">GCM10010921_16480</name>
</gene>
<name>A0A917MNR5_9MICO</name>
<comment type="caution">
    <text evidence="1">The sequence shown here is derived from an EMBL/GenBank/DDBJ whole genome shotgun (WGS) entry which is preliminary data.</text>
</comment>
<evidence type="ECO:0000313" key="2">
    <source>
        <dbReference type="Proteomes" id="UP000657592"/>
    </source>
</evidence>
<protein>
    <submittedName>
        <fullName evidence="1">Uncharacterized protein</fullName>
    </submittedName>
</protein>
<organism evidence="1 2">
    <name type="scientific">Microbacterium album</name>
    <dbReference type="NCBI Taxonomy" id="2053191"/>
    <lineage>
        <taxon>Bacteria</taxon>
        <taxon>Bacillati</taxon>
        <taxon>Actinomycetota</taxon>
        <taxon>Actinomycetes</taxon>
        <taxon>Micrococcales</taxon>
        <taxon>Microbacteriaceae</taxon>
        <taxon>Microbacterium</taxon>
    </lineage>
</organism>
<reference evidence="1" key="1">
    <citation type="journal article" date="2014" name="Int. J. Syst. Evol. Microbiol.">
        <title>Complete genome sequence of Corynebacterium casei LMG S-19264T (=DSM 44701T), isolated from a smear-ripened cheese.</title>
        <authorList>
            <consortium name="US DOE Joint Genome Institute (JGI-PGF)"/>
            <person name="Walter F."/>
            <person name="Albersmeier A."/>
            <person name="Kalinowski J."/>
            <person name="Ruckert C."/>
        </authorList>
    </citation>
    <scope>NUCLEOTIDE SEQUENCE</scope>
    <source>
        <strain evidence="1">CGMCC 1.15794</strain>
    </source>
</reference>
<dbReference type="RefSeq" id="WP_188755789.1">
    <property type="nucleotide sequence ID" value="NZ_BMJY01000005.1"/>
</dbReference>
<evidence type="ECO:0000313" key="1">
    <source>
        <dbReference type="EMBL" id="GGH42937.1"/>
    </source>
</evidence>
<dbReference type="AlphaFoldDB" id="A0A917MNR5"/>
<accession>A0A917MNR5</accession>
<dbReference type="Proteomes" id="UP000657592">
    <property type="component" value="Unassembled WGS sequence"/>
</dbReference>
<dbReference type="EMBL" id="BMJY01000005">
    <property type="protein sequence ID" value="GGH42937.1"/>
    <property type="molecule type" value="Genomic_DNA"/>
</dbReference>
<keyword evidence="2" id="KW-1185">Reference proteome</keyword>
<proteinExistence type="predicted"/>